<keyword evidence="2" id="KW-1185">Reference proteome</keyword>
<protein>
    <submittedName>
        <fullName evidence="1">GapA-binding peptide SR1P</fullName>
    </submittedName>
</protein>
<evidence type="ECO:0000313" key="2">
    <source>
        <dbReference type="Proteomes" id="UP001527882"/>
    </source>
</evidence>
<dbReference type="InterPro" id="IPR025236">
    <property type="entry name" value="SR1P"/>
</dbReference>
<gene>
    <name evidence="1" type="ORF">O9H85_26370</name>
</gene>
<dbReference type="EMBL" id="JAQAGZ010000020">
    <property type="protein sequence ID" value="MCZ8515858.1"/>
    <property type="molecule type" value="Genomic_DNA"/>
</dbReference>
<dbReference type="RefSeq" id="WP_269884392.1">
    <property type="nucleotide sequence ID" value="NZ_JAQAGZ010000020.1"/>
</dbReference>
<organism evidence="1 2">
    <name type="scientific">Paenibacillus gyeongsangnamensis</name>
    <dbReference type="NCBI Taxonomy" id="3388067"/>
    <lineage>
        <taxon>Bacteria</taxon>
        <taxon>Bacillati</taxon>
        <taxon>Bacillota</taxon>
        <taxon>Bacilli</taxon>
        <taxon>Bacillales</taxon>
        <taxon>Paenibacillaceae</taxon>
        <taxon>Paenibacillus</taxon>
    </lineage>
</organism>
<proteinExistence type="predicted"/>
<dbReference type="Proteomes" id="UP001527882">
    <property type="component" value="Unassembled WGS sequence"/>
</dbReference>
<evidence type="ECO:0000313" key="1">
    <source>
        <dbReference type="EMBL" id="MCZ8515858.1"/>
    </source>
</evidence>
<accession>A0ABT4QG62</accession>
<dbReference type="Pfam" id="PF13790">
    <property type="entry name" value="SR1P"/>
    <property type="match status" value="1"/>
</dbReference>
<sequence length="61" mass="7030">MLSKVEQLELGTILCKHCETIIGTFDAEKVTVYYSDCQEPDCHEERVKKAQQQDVSDVRLK</sequence>
<reference evidence="1 2" key="1">
    <citation type="submission" date="2022-12" db="EMBL/GenBank/DDBJ databases">
        <title>Draft genome sequence of Paenibacillus sp. dW9.</title>
        <authorList>
            <person name="Choi E.-W."/>
            <person name="Kim D.-U."/>
        </authorList>
    </citation>
    <scope>NUCLEOTIDE SEQUENCE [LARGE SCALE GENOMIC DNA]</scope>
    <source>
        <strain evidence="2">dW9</strain>
    </source>
</reference>
<name>A0ABT4QG62_9BACL</name>
<comment type="caution">
    <text evidence="1">The sequence shown here is derived from an EMBL/GenBank/DDBJ whole genome shotgun (WGS) entry which is preliminary data.</text>
</comment>